<dbReference type="EMBL" id="JABXBU010002072">
    <property type="protein sequence ID" value="KAF8776776.1"/>
    <property type="molecule type" value="Genomic_DNA"/>
</dbReference>
<accession>A0A8T0EQM0</accession>
<gene>
    <name evidence="2" type="ORF">HNY73_013722</name>
</gene>
<keyword evidence="1" id="KW-1133">Transmembrane helix</keyword>
<evidence type="ECO:0000256" key="1">
    <source>
        <dbReference type="SAM" id="Phobius"/>
    </source>
</evidence>
<comment type="caution">
    <text evidence="2">The sequence shown here is derived from an EMBL/GenBank/DDBJ whole genome shotgun (WGS) entry which is preliminary data.</text>
</comment>
<reference evidence="2" key="2">
    <citation type="submission" date="2020-06" db="EMBL/GenBank/DDBJ databases">
        <authorList>
            <person name="Sheffer M."/>
        </authorList>
    </citation>
    <scope>NUCLEOTIDE SEQUENCE</scope>
</reference>
<reference evidence="2" key="1">
    <citation type="journal article" date="2020" name="bioRxiv">
        <title>Chromosome-level reference genome of the European wasp spider Argiope bruennichi: a resource for studies on range expansion and evolutionary adaptation.</title>
        <authorList>
            <person name="Sheffer M.M."/>
            <person name="Hoppe A."/>
            <person name="Krehenwinkel H."/>
            <person name="Uhl G."/>
            <person name="Kuss A.W."/>
            <person name="Jensen L."/>
            <person name="Jensen C."/>
            <person name="Gillespie R.G."/>
            <person name="Hoff K.J."/>
            <person name="Prost S."/>
        </authorList>
    </citation>
    <scope>NUCLEOTIDE SEQUENCE</scope>
</reference>
<protein>
    <submittedName>
        <fullName evidence="2">Uncharacterized protein</fullName>
    </submittedName>
</protein>
<dbReference type="Proteomes" id="UP000807504">
    <property type="component" value="Unassembled WGS sequence"/>
</dbReference>
<evidence type="ECO:0000313" key="3">
    <source>
        <dbReference type="Proteomes" id="UP000807504"/>
    </source>
</evidence>
<feature type="transmembrane region" description="Helical" evidence="1">
    <location>
        <begin position="126"/>
        <end position="144"/>
    </location>
</feature>
<organism evidence="2 3">
    <name type="scientific">Argiope bruennichi</name>
    <name type="common">Wasp spider</name>
    <name type="synonym">Aranea bruennichi</name>
    <dbReference type="NCBI Taxonomy" id="94029"/>
    <lineage>
        <taxon>Eukaryota</taxon>
        <taxon>Metazoa</taxon>
        <taxon>Ecdysozoa</taxon>
        <taxon>Arthropoda</taxon>
        <taxon>Chelicerata</taxon>
        <taxon>Arachnida</taxon>
        <taxon>Araneae</taxon>
        <taxon>Araneomorphae</taxon>
        <taxon>Entelegynae</taxon>
        <taxon>Araneoidea</taxon>
        <taxon>Araneidae</taxon>
        <taxon>Argiope</taxon>
    </lineage>
</organism>
<keyword evidence="1" id="KW-0812">Transmembrane</keyword>
<evidence type="ECO:0000313" key="2">
    <source>
        <dbReference type="EMBL" id="KAF8776776.1"/>
    </source>
</evidence>
<keyword evidence="3" id="KW-1185">Reference proteome</keyword>
<proteinExistence type="predicted"/>
<dbReference type="AlphaFoldDB" id="A0A8T0EQM0"/>
<sequence length="148" mass="16345">MLNTSSGLKDYITAHIDEDKDSIQEFALFLPSFGFTSRIVTCMCEATSGGYTLMLIEMPRQREEEQSILNTPPFELRNLLNRNSTLHGLYRDGGRTSRPALGLTGFKSGMACLLGLPQILEAGFQFLEPGPCWILAVGFLLLILKGKA</sequence>
<name>A0A8T0EQM0_ARGBR</name>
<keyword evidence="1" id="KW-0472">Membrane</keyword>